<organism evidence="1 2">
    <name type="scientific">Bodo saltans</name>
    <name type="common">Flagellated protozoan</name>
    <dbReference type="NCBI Taxonomy" id="75058"/>
    <lineage>
        <taxon>Eukaryota</taxon>
        <taxon>Discoba</taxon>
        <taxon>Euglenozoa</taxon>
        <taxon>Kinetoplastea</taxon>
        <taxon>Metakinetoplastina</taxon>
        <taxon>Eubodonida</taxon>
        <taxon>Bodonidae</taxon>
        <taxon>Bodo</taxon>
    </lineage>
</organism>
<dbReference type="AlphaFoldDB" id="A0A0S4IXE0"/>
<dbReference type="EMBL" id="CYKH01000787">
    <property type="protein sequence ID" value="CUG39213.1"/>
    <property type="molecule type" value="Genomic_DNA"/>
</dbReference>
<dbReference type="Proteomes" id="UP000051952">
    <property type="component" value="Unassembled WGS sequence"/>
</dbReference>
<evidence type="ECO:0000313" key="1">
    <source>
        <dbReference type="EMBL" id="CUG39213.1"/>
    </source>
</evidence>
<keyword evidence="2" id="KW-1185">Reference proteome</keyword>
<gene>
    <name evidence="1" type="ORF">BSAL_78730</name>
</gene>
<reference evidence="2" key="1">
    <citation type="submission" date="2015-09" db="EMBL/GenBank/DDBJ databases">
        <authorList>
            <consortium name="Pathogen Informatics"/>
        </authorList>
    </citation>
    <scope>NUCLEOTIDE SEQUENCE [LARGE SCALE GENOMIC DNA]</scope>
    <source>
        <strain evidence="2">Lake Konstanz</strain>
    </source>
</reference>
<proteinExistence type="predicted"/>
<name>A0A0S4IXE0_BODSA</name>
<evidence type="ECO:0000313" key="2">
    <source>
        <dbReference type="Proteomes" id="UP000051952"/>
    </source>
</evidence>
<sequence length="128" mass="14312">MDGYGNVVYTTSDLNGVFRLGSTTSPFTFPADTVSPRSLTCDASTNIFYVAGTERIAAASLTTYALLVLLAARKGTMTPLEPMHFSTFSYSSQGDYLRRIHEYFLHHQLLSHLICDIYKQFICLVGRR</sequence>
<protein>
    <submittedName>
        <fullName evidence="1">Uncharacterized protein</fullName>
    </submittedName>
</protein>
<accession>A0A0S4IXE0</accession>
<dbReference type="VEuPathDB" id="TriTrypDB:BSAL_78730"/>